<feature type="transmembrane region" description="Helical" evidence="1">
    <location>
        <begin position="198"/>
        <end position="217"/>
    </location>
</feature>
<comment type="caution">
    <text evidence="3">The sequence shown here is derived from an EMBL/GenBank/DDBJ whole genome shotgun (WGS) entry which is preliminary data.</text>
</comment>
<dbReference type="InterPro" id="IPR050879">
    <property type="entry name" value="Acyltransferase_3"/>
</dbReference>
<keyword evidence="3" id="KW-0012">Acyltransferase</keyword>
<keyword evidence="1" id="KW-1133">Transmembrane helix</keyword>
<feature type="transmembrane region" description="Helical" evidence="1">
    <location>
        <begin position="87"/>
        <end position="106"/>
    </location>
</feature>
<evidence type="ECO:0000313" key="3">
    <source>
        <dbReference type="EMBL" id="NNU33531.1"/>
    </source>
</evidence>
<gene>
    <name evidence="3" type="ORF">HK413_04090</name>
</gene>
<proteinExistence type="predicted"/>
<dbReference type="PANTHER" id="PTHR23028:SF53">
    <property type="entry name" value="ACYL_TRANSF_3 DOMAIN-CONTAINING PROTEIN"/>
    <property type="match status" value="1"/>
</dbReference>
<dbReference type="EMBL" id="JABFCR010000013">
    <property type="protein sequence ID" value="NNU33531.1"/>
    <property type="molecule type" value="Genomic_DNA"/>
</dbReference>
<organism evidence="3 4">
    <name type="scientific">Mucilaginibacter humi</name>
    <dbReference type="NCBI Taxonomy" id="2732510"/>
    <lineage>
        <taxon>Bacteria</taxon>
        <taxon>Pseudomonadati</taxon>
        <taxon>Bacteroidota</taxon>
        <taxon>Sphingobacteriia</taxon>
        <taxon>Sphingobacteriales</taxon>
        <taxon>Sphingobacteriaceae</taxon>
        <taxon>Mucilaginibacter</taxon>
    </lineage>
</organism>
<evidence type="ECO:0000259" key="2">
    <source>
        <dbReference type="Pfam" id="PF01757"/>
    </source>
</evidence>
<dbReference type="Pfam" id="PF01757">
    <property type="entry name" value="Acyl_transf_3"/>
    <property type="match status" value="1"/>
</dbReference>
<keyword evidence="4" id="KW-1185">Reference proteome</keyword>
<evidence type="ECO:0000313" key="4">
    <source>
        <dbReference type="Proteomes" id="UP000566071"/>
    </source>
</evidence>
<dbReference type="GO" id="GO:0016746">
    <property type="term" value="F:acyltransferase activity"/>
    <property type="evidence" value="ECO:0007669"/>
    <property type="project" value="UniProtKB-KW"/>
</dbReference>
<feature type="transmembrane region" description="Helical" evidence="1">
    <location>
        <begin position="229"/>
        <end position="252"/>
    </location>
</feature>
<sequence>MGCNRGRFVFHDKWFCNTANTEKHKNWKIFLINRFSRLYPTYWACVTITAVFLFLFGDIIKSKLVILYLSNMTMLQYYLLQPHLDEAYWTMTVELLFYVYMLFIFLIKKLDDIERISVRLLFFVFVYGLLALYPKAHSLYNGLSYIPLINHFPLFCSGIIFYNIKFTAATKRRYFYLLVCFIAQVFVFKTGGKSRFFINVYEYAFILSIYFGLLYLFAVNKLKFIVNRVTVFLGNLSFSLYLIHQTIGAAVISFLQQYINWTLAFGVTLLLVILLAYLINRLVEVPATKYLRKKLHSNHTQIPAAVTL</sequence>
<dbReference type="Proteomes" id="UP000566071">
    <property type="component" value="Unassembled WGS sequence"/>
</dbReference>
<protein>
    <submittedName>
        <fullName evidence="3">Acyltransferase</fullName>
    </submittedName>
</protein>
<keyword evidence="1" id="KW-0472">Membrane</keyword>
<name>A0ABX1W1J5_9SPHI</name>
<dbReference type="PANTHER" id="PTHR23028">
    <property type="entry name" value="ACETYLTRANSFERASE"/>
    <property type="match status" value="1"/>
</dbReference>
<dbReference type="RefSeq" id="WP_175269226.1">
    <property type="nucleotide sequence ID" value="NZ_JABFCR010000013.1"/>
</dbReference>
<keyword evidence="1" id="KW-0812">Transmembrane</keyword>
<feature type="transmembrane region" description="Helical" evidence="1">
    <location>
        <begin position="174"/>
        <end position="192"/>
    </location>
</feature>
<feature type="domain" description="Acyltransferase 3" evidence="2">
    <location>
        <begin position="20"/>
        <end position="280"/>
    </location>
</feature>
<feature type="transmembrane region" description="Helical" evidence="1">
    <location>
        <begin position="258"/>
        <end position="279"/>
    </location>
</feature>
<accession>A0ABX1W1J5</accession>
<feature type="transmembrane region" description="Helical" evidence="1">
    <location>
        <begin position="142"/>
        <end position="162"/>
    </location>
</feature>
<dbReference type="InterPro" id="IPR002656">
    <property type="entry name" value="Acyl_transf_3_dom"/>
</dbReference>
<feature type="transmembrane region" description="Helical" evidence="1">
    <location>
        <begin position="118"/>
        <end position="136"/>
    </location>
</feature>
<feature type="transmembrane region" description="Helical" evidence="1">
    <location>
        <begin position="40"/>
        <end position="57"/>
    </location>
</feature>
<reference evidence="3 4" key="1">
    <citation type="submission" date="2020-05" db="EMBL/GenBank/DDBJ databases">
        <authorList>
            <person name="Khan S.A."/>
            <person name="Jeon C.O."/>
            <person name="Chun B.H."/>
        </authorList>
    </citation>
    <scope>NUCLEOTIDE SEQUENCE [LARGE SCALE GENOMIC DNA]</scope>
    <source>
        <strain evidence="3 4">S1162</strain>
    </source>
</reference>
<keyword evidence="3" id="KW-0808">Transferase</keyword>
<evidence type="ECO:0000256" key="1">
    <source>
        <dbReference type="SAM" id="Phobius"/>
    </source>
</evidence>